<evidence type="ECO:0000256" key="9">
    <source>
        <dbReference type="ARBA" id="ARBA00023242"/>
    </source>
</evidence>
<evidence type="ECO:0000256" key="7">
    <source>
        <dbReference type="ARBA" id="ARBA00023015"/>
    </source>
</evidence>
<dbReference type="SMART" id="SM01250">
    <property type="entry name" value="KAT11"/>
    <property type="match status" value="1"/>
</dbReference>
<dbReference type="PROSITE" id="PS51727">
    <property type="entry name" value="CBP_P300_HAT"/>
    <property type="match status" value="1"/>
</dbReference>
<keyword evidence="5" id="KW-0863">Zinc-finger</keyword>
<dbReference type="GO" id="GO:0005634">
    <property type="term" value="C:nucleus"/>
    <property type="evidence" value="ECO:0007669"/>
    <property type="project" value="UniProtKB-SubCell"/>
</dbReference>
<dbReference type="GO" id="GO:0003713">
    <property type="term" value="F:transcription coactivator activity"/>
    <property type="evidence" value="ECO:0000318"/>
    <property type="project" value="GO_Central"/>
</dbReference>
<evidence type="ECO:0000259" key="10">
    <source>
        <dbReference type="PROSITE" id="PS51727"/>
    </source>
</evidence>
<dbReference type="GO" id="GO:0005667">
    <property type="term" value="C:transcription regulator complex"/>
    <property type="evidence" value="ECO:0000318"/>
    <property type="project" value="GO_Central"/>
</dbReference>
<reference evidence="11 12" key="1">
    <citation type="journal article" date="2010" name="Nature">
        <title>Genome sequence of the palaeopolyploid soybean.</title>
        <authorList>
            <person name="Schmutz J."/>
            <person name="Cannon S.B."/>
            <person name="Schlueter J."/>
            <person name="Ma J."/>
            <person name="Mitros T."/>
            <person name="Nelson W."/>
            <person name="Hyten D.L."/>
            <person name="Song Q."/>
            <person name="Thelen J.J."/>
            <person name="Cheng J."/>
            <person name="Xu D."/>
            <person name="Hellsten U."/>
            <person name="May G.D."/>
            <person name="Yu Y."/>
            <person name="Sakurai T."/>
            <person name="Umezawa T."/>
            <person name="Bhattacharyya M.K."/>
            <person name="Sandhu D."/>
            <person name="Valliyodan B."/>
            <person name="Lindquist E."/>
            <person name="Peto M."/>
            <person name="Grant D."/>
            <person name="Shu S."/>
            <person name="Goodstein D."/>
            <person name="Barry K."/>
            <person name="Futrell-Griggs M."/>
            <person name="Abernathy B."/>
            <person name="Du J."/>
            <person name="Tian Z."/>
            <person name="Zhu L."/>
            <person name="Gill N."/>
            <person name="Joshi T."/>
            <person name="Libault M."/>
            <person name="Sethuraman A."/>
            <person name="Zhang X.-C."/>
            <person name="Shinozaki K."/>
            <person name="Nguyen H.T."/>
            <person name="Wing R.A."/>
            <person name="Cregan P."/>
            <person name="Specht J."/>
            <person name="Grimwood J."/>
            <person name="Rokhsar D."/>
            <person name="Stacey G."/>
            <person name="Shoemaker R.C."/>
            <person name="Jackson S.A."/>
        </authorList>
    </citation>
    <scope>NUCLEOTIDE SEQUENCE</scope>
    <source>
        <strain evidence="12">cv. Williams 82</strain>
        <tissue evidence="11">Callus</tissue>
    </source>
</reference>
<dbReference type="AlphaFoldDB" id="A0A0R0EUJ6"/>
<dbReference type="Gramene" id="KRG93780">
    <property type="protein sequence ID" value="KRG93780"/>
    <property type="gene ID" value="GLYMA_19G040600"/>
</dbReference>
<dbReference type="InParanoid" id="A0A0R0EUJ6"/>
<dbReference type="Proteomes" id="UP000008827">
    <property type="component" value="Chromosome 19"/>
</dbReference>
<feature type="domain" description="CBP/p300-type HAT" evidence="10">
    <location>
        <begin position="255"/>
        <end position="532"/>
    </location>
</feature>
<evidence type="ECO:0000256" key="3">
    <source>
        <dbReference type="ARBA" id="ARBA00022679"/>
    </source>
</evidence>
<evidence type="ECO:0000256" key="5">
    <source>
        <dbReference type="ARBA" id="ARBA00022771"/>
    </source>
</evidence>
<proteinExistence type="predicted"/>
<keyword evidence="7" id="KW-0805">Transcription regulation</keyword>
<evidence type="ECO:0000256" key="2">
    <source>
        <dbReference type="ARBA" id="ARBA00013184"/>
    </source>
</evidence>
<keyword evidence="3" id="KW-0808">Transferase</keyword>
<keyword evidence="6" id="KW-0862">Zinc</keyword>
<dbReference type="GO" id="GO:0000123">
    <property type="term" value="C:histone acetyltransferase complex"/>
    <property type="evidence" value="ECO:0000318"/>
    <property type="project" value="GO_Central"/>
</dbReference>
<dbReference type="PROSITE" id="PS01359">
    <property type="entry name" value="ZF_PHD_1"/>
    <property type="match status" value="1"/>
</dbReference>
<comment type="subcellular location">
    <subcellularLocation>
        <location evidence="1">Nucleus</location>
    </subcellularLocation>
</comment>
<dbReference type="Gene3D" id="3.30.40.10">
    <property type="entry name" value="Zinc/RING finger domain, C3HC4 (zinc finger)"/>
    <property type="match status" value="1"/>
</dbReference>
<dbReference type="Pfam" id="PF08214">
    <property type="entry name" value="HAT_KAT11"/>
    <property type="match status" value="1"/>
</dbReference>
<name>A0A0R0EUJ6_SOYBN</name>
<dbReference type="InterPro" id="IPR019786">
    <property type="entry name" value="Zinc_finger_PHD-type_CS"/>
</dbReference>
<gene>
    <name evidence="11" type="ORF">GLYMA_19G040600</name>
</gene>
<dbReference type="GO" id="GO:0045944">
    <property type="term" value="P:positive regulation of transcription by RNA polymerase II"/>
    <property type="evidence" value="ECO:0000318"/>
    <property type="project" value="GO_Central"/>
</dbReference>
<dbReference type="EMBL" id="CM000852">
    <property type="protein sequence ID" value="KRG93780.1"/>
    <property type="molecule type" value="Genomic_DNA"/>
</dbReference>
<dbReference type="InterPro" id="IPR031162">
    <property type="entry name" value="CBP_P300_HAT"/>
</dbReference>
<reference evidence="11" key="3">
    <citation type="submission" date="2018-07" db="EMBL/GenBank/DDBJ databases">
        <title>WGS assembly of Glycine max.</title>
        <authorList>
            <person name="Schmutz J."/>
            <person name="Cannon S."/>
            <person name="Schlueter J."/>
            <person name="Ma J."/>
            <person name="Mitros T."/>
            <person name="Nelson W."/>
            <person name="Hyten D."/>
            <person name="Song Q."/>
            <person name="Thelen J."/>
            <person name="Cheng J."/>
            <person name="Xu D."/>
            <person name="Hellsten U."/>
            <person name="May G."/>
            <person name="Yu Y."/>
            <person name="Sakurai T."/>
            <person name="Umezawa T."/>
            <person name="Bhattacharyya M."/>
            <person name="Sandhu D."/>
            <person name="Valliyodan B."/>
            <person name="Lindquist E."/>
            <person name="Peto M."/>
            <person name="Grant D."/>
            <person name="Shu S."/>
            <person name="Goodstein D."/>
            <person name="Barry K."/>
            <person name="Futrell-Griggs M."/>
            <person name="Abernathy B."/>
            <person name="Du J."/>
            <person name="Tian Z."/>
            <person name="Zhu L."/>
            <person name="Gill N."/>
            <person name="Joshi T."/>
            <person name="Libault M."/>
            <person name="Sethuraman A."/>
            <person name="Zhang X."/>
            <person name="Shinozaki K."/>
            <person name="Nguyen H."/>
            <person name="Wing R."/>
            <person name="Cregan P."/>
            <person name="Specht J."/>
            <person name="Grimwood J."/>
            <person name="Rokhsar D."/>
            <person name="Stacey G."/>
            <person name="Shoemaker R."/>
            <person name="Jackson S."/>
        </authorList>
    </citation>
    <scope>NUCLEOTIDE SEQUENCE</scope>
    <source>
        <tissue evidence="11">Callus</tissue>
    </source>
</reference>
<dbReference type="InterPro" id="IPR013083">
    <property type="entry name" value="Znf_RING/FYVE/PHD"/>
</dbReference>
<evidence type="ECO:0000313" key="11">
    <source>
        <dbReference type="EMBL" id="KRG93780.1"/>
    </source>
</evidence>
<evidence type="ECO:0000256" key="6">
    <source>
        <dbReference type="ARBA" id="ARBA00022833"/>
    </source>
</evidence>
<dbReference type="STRING" id="3847.A0A0R0EUJ6"/>
<dbReference type="InterPro" id="IPR013178">
    <property type="entry name" value="Histone_AcTrfase_Rtt109/CBP"/>
</dbReference>
<dbReference type="EC" id="2.3.1.48" evidence="2"/>
<evidence type="ECO:0000256" key="8">
    <source>
        <dbReference type="ARBA" id="ARBA00023163"/>
    </source>
</evidence>
<dbReference type="GO" id="GO:0004402">
    <property type="term" value="F:histone acetyltransferase activity"/>
    <property type="evidence" value="ECO:0000318"/>
    <property type="project" value="GO_Central"/>
</dbReference>
<reference evidence="12" key="2">
    <citation type="submission" date="2018-02" db="UniProtKB">
        <authorList>
            <consortium name="EnsemblPlants"/>
        </authorList>
    </citation>
    <scope>IDENTIFICATION</scope>
    <source>
        <strain evidence="12">Williams 82</strain>
    </source>
</reference>
<keyword evidence="4" id="KW-0479">Metal-binding</keyword>
<evidence type="ECO:0000313" key="12">
    <source>
        <dbReference type="EnsemblPlants" id="KRG93780"/>
    </source>
</evidence>
<keyword evidence="8" id="KW-0804">Transcription</keyword>
<keyword evidence="9" id="KW-0539">Nucleus</keyword>
<evidence type="ECO:0000256" key="4">
    <source>
        <dbReference type="ARBA" id="ARBA00022723"/>
    </source>
</evidence>
<dbReference type="PANTHER" id="PTHR13808:SF53">
    <property type="entry name" value="HISTONE ACETYLTRANSFERASE HAC2"/>
    <property type="match status" value="1"/>
</dbReference>
<dbReference type="PANTHER" id="PTHR13808">
    <property type="entry name" value="CBP/P300-RELATED"/>
    <property type="match status" value="1"/>
</dbReference>
<evidence type="ECO:0000313" key="13">
    <source>
        <dbReference type="Proteomes" id="UP000008827"/>
    </source>
</evidence>
<accession>A0A0R0EUJ6</accession>
<sequence length="532" mass="61496">MEDIEDKIELNHDGINAIKEIIEPKANQEMEMVSLNPIVIVHMEGIQARTGFNQDGINATKEVIEPKFDEEKEKKSQNPIVNIVDKEDIQDRIEFIQHGINVDPKIERMSPNTTVNTVSLIDFFTSNQIKEHITSLRKQFNQSTMVEESGSDVYTCQLCEMGTLSFAPVPIYCFCCGIRIKRNTCYYYRREEDDTQHCFCSWVECNKCKCWQHQICALYNDKRDLDYRAEYTCPICRLKEIGNGMHVPLPKTAAMFSANDLPRTMLSDHIESRLFKRLWQENEDWAKAGYKNLDEFLDIFEEENYPSEFPYTLKKIEGVDVCLFAMYVQEFGSECGYPNQRSVYISYLDSVKYFRPKRVTKSGEALRTIVYHEILIGYLDFCKKRGFATCYIWACPPMKGEDYLLYCHPDTQKTPKKDKLRHWYHSMLRKAAEENIVVGSTNLHDHFFVTTGSCDSKVTTARLPYFDGGFWSGAAMDKARDIEQECGGDYKMIFDKVVSKRCLKSMGHVNPPSEGTAKDILVMHKDLLSGAL</sequence>
<dbReference type="EnsemblPlants" id="KRG93780">
    <property type="protein sequence ID" value="KRG93780"/>
    <property type="gene ID" value="GLYMA_19G040600"/>
</dbReference>
<organism evidence="11">
    <name type="scientific">Glycine max</name>
    <name type="common">Soybean</name>
    <name type="synonym">Glycine hispida</name>
    <dbReference type="NCBI Taxonomy" id="3847"/>
    <lineage>
        <taxon>Eukaryota</taxon>
        <taxon>Viridiplantae</taxon>
        <taxon>Streptophyta</taxon>
        <taxon>Embryophyta</taxon>
        <taxon>Tracheophyta</taxon>
        <taxon>Spermatophyta</taxon>
        <taxon>Magnoliopsida</taxon>
        <taxon>eudicotyledons</taxon>
        <taxon>Gunneridae</taxon>
        <taxon>Pentapetalae</taxon>
        <taxon>rosids</taxon>
        <taxon>fabids</taxon>
        <taxon>Fabales</taxon>
        <taxon>Fabaceae</taxon>
        <taxon>Papilionoideae</taxon>
        <taxon>50 kb inversion clade</taxon>
        <taxon>NPAAA clade</taxon>
        <taxon>indigoferoid/millettioid clade</taxon>
        <taxon>Phaseoleae</taxon>
        <taxon>Glycine</taxon>
        <taxon>Glycine subgen. Soja</taxon>
    </lineage>
</organism>
<evidence type="ECO:0000256" key="1">
    <source>
        <dbReference type="ARBA" id="ARBA00004123"/>
    </source>
</evidence>
<dbReference type="GO" id="GO:0031490">
    <property type="term" value="F:chromatin DNA binding"/>
    <property type="evidence" value="ECO:0000318"/>
    <property type="project" value="GO_Central"/>
</dbReference>
<protein>
    <recommendedName>
        <fullName evidence="2">histone acetyltransferase</fullName>
        <ecNumber evidence="2">2.3.1.48</ecNumber>
    </recommendedName>
</protein>
<keyword evidence="13" id="KW-1185">Reference proteome</keyword>
<dbReference type="GO" id="GO:0008270">
    <property type="term" value="F:zinc ion binding"/>
    <property type="evidence" value="ECO:0007669"/>
    <property type="project" value="UniProtKB-KW"/>
</dbReference>
<dbReference type="SMR" id="A0A0R0EUJ6"/>